<sequence length="80" mass="8831">LRCNVNLVRISETSTDKVANTSPTAASASSDLNGMAIRIACEQIRERLDKLLVGDDAHLSWKDLVKKAYFLRIDLSAHGF</sequence>
<accession>A0A8S3AZJ8</accession>
<protein>
    <recommendedName>
        <fullName evidence="1">Aldehyde oxidase/xanthine dehydrogenase second molybdopterin binding domain-containing protein</fullName>
    </recommendedName>
</protein>
<proteinExistence type="predicted"/>
<dbReference type="Pfam" id="PF20256">
    <property type="entry name" value="MoCoBD_2"/>
    <property type="match status" value="1"/>
</dbReference>
<dbReference type="Gene3D" id="3.30.365.10">
    <property type="entry name" value="Aldehyde oxidase/xanthine dehydrogenase, molybdopterin binding domain"/>
    <property type="match status" value="1"/>
</dbReference>
<feature type="non-terminal residue" evidence="2">
    <location>
        <position position="1"/>
    </location>
</feature>
<dbReference type="GO" id="GO:0016491">
    <property type="term" value="F:oxidoreductase activity"/>
    <property type="evidence" value="ECO:0007669"/>
    <property type="project" value="InterPro"/>
</dbReference>
<feature type="domain" description="Aldehyde oxidase/xanthine dehydrogenase second molybdopterin binding" evidence="1">
    <location>
        <begin position="1"/>
        <end position="80"/>
    </location>
</feature>
<comment type="caution">
    <text evidence="2">The sequence shown here is derived from an EMBL/GenBank/DDBJ whole genome shotgun (WGS) entry which is preliminary data.</text>
</comment>
<reference evidence="2" key="1">
    <citation type="submission" date="2021-02" db="EMBL/GenBank/DDBJ databases">
        <authorList>
            <person name="Nowell W R."/>
        </authorList>
    </citation>
    <scope>NUCLEOTIDE SEQUENCE</scope>
</reference>
<name>A0A8S3AZJ8_9BILA</name>
<gene>
    <name evidence="2" type="ORF">BYL167_LOCUS47030</name>
</gene>
<dbReference type="InterPro" id="IPR046867">
    <property type="entry name" value="AldOxase/xan_DH_MoCoBD2"/>
</dbReference>
<organism evidence="2 3">
    <name type="scientific">Rotaria magnacalcarata</name>
    <dbReference type="NCBI Taxonomy" id="392030"/>
    <lineage>
        <taxon>Eukaryota</taxon>
        <taxon>Metazoa</taxon>
        <taxon>Spiralia</taxon>
        <taxon>Gnathifera</taxon>
        <taxon>Rotifera</taxon>
        <taxon>Eurotatoria</taxon>
        <taxon>Bdelloidea</taxon>
        <taxon>Philodinida</taxon>
        <taxon>Philodinidae</taxon>
        <taxon>Rotaria</taxon>
    </lineage>
</organism>
<dbReference type="PANTHER" id="PTHR45444:SF3">
    <property type="entry name" value="XANTHINE DEHYDROGENASE"/>
    <property type="match status" value="1"/>
</dbReference>
<dbReference type="SUPFAM" id="SSF56003">
    <property type="entry name" value="Molybdenum cofactor-binding domain"/>
    <property type="match status" value="1"/>
</dbReference>
<dbReference type="Proteomes" id="UP000681967">
    <property type="component" value="Unassembled WGS sequence"/>
</dbReference>
<feature type="non-terminal residue" evidence="2">
    <location>
        <position position="80"/>
    </location>
</feature>
<dbReference type="GO" id="GO:0005506">
    <property type="term" value="F:iron ion binding"/>
    <property type="evidence" value="ECO:0007669"/>
    <property type="project" value="InterPro"/>
</dbReference>
<dbReference type="AlphaFoldDB" id="A0A8S3AZJ8"/>
<dbReference type="EMBL" id="CAJOBH010134280">
    <property type="protein sequence ID" value="CAF4774020.1"/>
    <property type="molecule type" value="Genomic_DNA"/>
</dbReference>
<dbReference type="InterPro" id="IPR037165">
    <property type="entry name" value="AldOxase/xan_DH_Mopterin-bd_sf"/>
</dbReference>
<dbReference type="PANTHER" id="PTHR45444">
    <property type="entry name" value="XANTHINE DEHYDROGENASE"/>
    <property type="match status" value="1"/>
</dbReference>
<evidence type="ECO:0000259" key="1">
    <source>
        <dbReference type="Pfam" id="PF20256"/>
    </source>
</evidence>
<evidence type="ECO:0000313" key="2">
    <source>
        <dbReference type="EMBL" id="CAF4774020.1"/>
    </source>
</evidence>
<dbReference type="InterPro" id="IPR016208">
    <property type="entry name" value="Ald_Oxase/xanthine_DH-like"/>
</dbReference>
<evidence type="ECO:0000313" key="3">
    <source>
        <dbReference type="Proteomes" id="UP000681967"/>
    </source>
</evidence>